<dbReference type="EMBL" id="AEUX02000008">
    <property type="protein sequence ID" value="EHI68675.1"/>
    <property type="molecule type" value="Genomic_DNA"/>
</dbReference>
<protein>
    <submittedName>
        <fullName evidence="1">Uncharacterized protein</fullName>
    </submittedName>
</protein>
<dbReference type="RefSeq" id="WP_008090693.1">
    <property type="nucleotide sequence ID" value="NZ_AEUX02000008.1"/>
</dbReference>
<proteinExistence type="predicted"/>
<gene>
    <name evidence="1" type="ORF">STRIC_0613</name>
</gene>
<dbReference type="STRING" id="764299.STRIC_0613"/>
<name>G5K6C6_9STRE</name>
<keyword evidence="2" id="KW-1185">Reference proteome</keyword>
<evidence type="ECO:0000313" key="1">
    <source>
        <dbReference type="EMBL" id="EHI68675.1"/>
    </source>
</evidence>
<evidence type="ECO:0000313" key="2">
    <source>
        <dbReference type="Proteomes" id="UP000003330"/>
    </source>
</evidence>
<reference evidence="1 2" key="1">
    <citation type="journal article" date="2014" name="Int. J. Syst. Evol. Microbiol.">
        <title>Phylogenomics and the dynamic genome evolution of the genus Streptococcus.</title>
        <authorList>
            <consortium name="The Broad Institute Genome Sequencing Platform"/>
            <person name="Richards V.P."/>
            <person name="Palmer S.R."/>
            <person name="Pavinski Bitar P.D."/>
            <person name="Qin X."/>
            <person name="Weinstock G.M."/>
            <person name="Highlander S.K."/>
            <person name="Town C.D."/>
            <person name="Burne R.A."/>
            <person name="Stanhope M.J."/>
        </authorList>
    </citation>
    <scope>NUCLEOTIDE SEQUENCE [LARGE SCALE GENOMIC DNA]</scope>
    <source>
        <strain evidence="1 2">707-05</strain>
    </source>
</reference>
<organism evidence="1 2">
    <name type="scientific">Streptococcus ictaluri 707-05</name>
    <dbReference type="NCBI Taxonomy" id="764299"/>
    <lineage>
        <taxon>Bacteria</taxon>
        <taxon>Bacillati</taxon>
        <taxon>Bacillota</taxon>
        <taxon>Bacilli</taxon>
        <taxon>Lactobacillales</taxon>
        <taxon>Streptococcaceae</taxon>
        <taxon>Streptococcus</taxon>
    </lineage>
</organism>
<dbReference type="AlphaFoldDB" id="G5K6C6"/>
<sequence length="52" mass="5963">MPFAGTNSTNLDEAIQCYIDYGELPLSGKLEDFWKAYEQALQLDNLEEEYGK</sequence>
<comment type="caution">
    <text evidence="1">The sequence shown here is derived from an EMBL/GenBank/DDBJ whole genome shotgun (WGS) entry which is preliminary data.</text>
</comment>
<accession>G5K6C6</accession>
<dbReference type="Proteomes" id="UP000003330">
    <property type="component" value="Unassembled WGS sequence"/>
</dbReference>